<evidence type="ECO:0000313" key="8">
    <source>
        <dbReference type="Proteomes" id="UP000199071"/>
    </source>
</evidence>
<dbReference type="STRING" id="665467.SAMN02982931_00530"/>
<proteinExistence type="inferred from homology"/>
<comment type="subcellular location">
    <subcellularLocation>
        <location evidence="1">Cell inner membrane</location>
        <topology evidence="1">Peripheral membrane protein</topology>
    </subcellularLocation>
</comment>
<dbReference type="InterPro" id="IPR017871">
    <property type="entry name" value="ABC_transporter-like_CS"/>
</dbReference>
<dbReference type="EMBL" id="FMXQ01000001">
    <property type="protein sequence ID" value="SDB06968.1"/>
    <property type="molecule type" value="Genomic_DNA"/>
</dbReference>
<dbReference type="SUPFAM" id="SSF52540">
    <property type="entry name" value="P-loop containing nucleoside triphosphate hydrolases"/>
    <property type="match status" value="1"/>
</dbReference>
<evidence type="ECO:0000256" key="1">
    <source>
        <dbReference type="ARBA" id="ARBA00004417"/>
    </source>
</evidence>
<dbReference type="SUPFAM" id="SSF50331">
    <property type="entry name" value="MOP-like"/>
    <property type="match status" value="1"/>
</dbReference>
<dbReference type="PROSITE" id="PS00211">
    <property type="entry name" value="ABC_TRANSPORTER_1"/>
    <property type="match status" value="1"/>
</dbReference>
<evidence type="ECO:0000259" key="6">
    <source>
        <dbReference type="PROSITE" id="PS50893"/>
    </source>
</evidence>
<dbReference type="CDD" id="cd03301">
    <property type="entry name" value="ABC_MalK_N"/>
    <property type="match status" value="1"/>
</dbReference>
<accession>A0A1G6AEU4</accession>
<dbReference type="SMART" id="SM00382">
    <property type="entry name" value="AAA"/>
    <property type="match status" value="1"/>
</dbReference>
<dbReference type="Pfam" id="PF17912">
    <property type="entry name" value="OB_MalK"/>
    <property type="match status" value="1"/>
</dbReference>
<dbReference type="InterPro" id="IPR047641">
    <property type="entry name" value="ABC_transpr_MalK/UgpC-like"/>
</dbReference>
<dbReference type="OrthoDB" id="8151165at2"/>
<dbReference type="GO" id="GO:0008643">
    <property type="term" value="P:carbohydrate transport"/>
    <property type="evidence" value="ECO:0007669"/>
    <property type="project" value="InterPro"/>
</dbReference>
<keyword evidence="7" id="KW-0762">Sugar transport</keyword>
<dbReference type="GO" id="GO:0140359">
    <property type="term" value="F:ABC-type transporter activity"/>
    <property type="evidence" value="ECO:0007669"/>
    <property type="project" value="InterPro"/>
</dbReference>
<dbReference type="InterPro" id="IPR040582">
    <property type="entry name" value="OB_MalK-like"/>
</dbReference>
<evidence type="ECO:0000256" key="3">
    <source>
        <dbReference type="ARBA" id="ARBA00022448"/>
    </source>
</evidence>
<dbReference type="RefSeq" id="WP_090874632.1">
    <property type="nucleotide sequence ID" value="NZ_FMXQ01000001.1"/>
</dbReference>
<dbReference type="Pfam" id="PF00005">
    <property type="entry name" value="ABC_tran"/>
    <property type="match status" value="1"/>
</dbReference>
<protein>
    <submittedName>
        <fullName evidence="7">Multiple sugar transport system ATP-binding protein</fullName>
    </submittedName>
</protein>
<keyword evidence="8" id="KW-1185">Reference proteome</keyword>
<dbReference type="FunFam" id="3.40.50.300:FF:000042">
    <property type="entry name" value="Maltose/maltodextrin ABC transporter, ATP-binding protein"/>
    <property type="match status" value="1"/>
</dbReference>
<dbReference type="GO" id="GO:0055052">
    <property type="term" value="C:ATP-binding cassette (ABC) transporter complex, substrate-binding subunit-containing"/>
    <property type="evidence" value="ECO:0007669"/>
    <property type="project" value="TreeGrafter"/>
</dbReference>
<keyword evidence="4" id="KW-0547">Nucleotide-binding</keyword>
<dbReference type="InterPro" id="IPR012340">
    <property type="entry name" value="NA-bd_OB-fold"/>
</dbReference>
<reference evidence="7 8" key="1">
    <citation type="submission" date="2016-10" db="EMBL/GenBank/DDBJ databases">
        <authorList>
            <person name="de Groot N.N."/>
        </authorList>
    </citation>
    <scope>NUCLEOTIDE SEQUENCE [LARGE SCALE GENOMIC DNA]</scope>
    <source>
        <strain evidence="7 8">ATCC 35022</strain>
    </source>
</reference>
<keyword evidence="3" id="KW-0813">Transport</keyword>
<dbReference type="PROSITE" id="PS50893">
    <property type="entry name" value="ABC_TRANSPORTER_2"/>
    <property type="match status" value="1"/>
</dbReference>
<dbReference type="InterPro" id="IPR003593">
    <property type="entry name" value="AAA+_ATPase"/>
</dbReference>
<dbReference type="GO" id="GO:0005524">
    <property type="term" value="F:ATP binding"/>
    <property type="evidence" value="ECO:0007669"/>
    <property type="project" value="UniProtKB-KW"/>
</dbReference>
<evidence type="ECO:0000256" key="2">
    <source>
        <dbReference type="ARBA" id="ARBA00005417"/>
    </source>
</evidence>
<sequence length="362" mass="39313">MASVSVRDLDVTFGHLKVLEKLNLEVEEGEFIVLLGPSGCGKSTLLNSVAGLLDITDGEIWIAGDNVTWKEPKDRHIGMVFQSYALYPRMTVEGNLSFGLKVARVPKDEIKRRIDGAASLLQIESLLKRRPSQLSGGQRQRVAIGRALVRDVNVFLFDEPLSNLDAKLRTELRVELKKLHHKLNSTMIYVTHDQIEALTLADRVAVMHGGVIQQLAPPKEIYRRPVNRFVAGFVGSPAMNFIEGTLVGGKGAPALRLPDGSEVVLAGYDFIDVPGEGRPAVLGVRPEQVELASSEANSGIFRIEVSLVDPMGADSLLWGSVGADTVSVRIGPDDDYKVGETVTGHFFPDHASVFDAATGARL</sequence>
<comment type="similarity">
    <text evidence="2">Belongs to the ABC transporter superfamily.</text>
</comment>
<gene>
    <name evidence="7" type="ORF">SAMN02982931_00530</name>
</gene>
<dbReference type="GO" id="GO:0016887">
    <property type="term" value="F:ATP hydrolysis activity"/>
    <property type="evidence" value="ECO:0007669"/>
    <property type="project" value="InterPro"/>
</dbReference>
<feature type="domain" description="ABC transporter" evidence="6">
    <location>
        <begin position="4"/>
        <end position="234"/>
    </location>
</feature>
<evidence type="ECO:0000256" key="4">
    <source>
        <dbReference type="ARBA" id="ARBA00022741"/>
    </source>
</evidence>
<dbReference type="AlphaFoldDB" id="A0A1G6AEU4"/>
<dbReference type="Gene3D" id="3.40.50.300">
    <property type="entry name" value="P-loop containing nucleotide triphosphate hydrolases"/>
    <property type="match status" value="1"/>
</dbReference>
<dbReference type="Proteomes" id="UP000199071">
    <property type="component" value="Unassembled WGS sequence"/>
</dbReference>
<dbReference type="InterPro" id="IPR003439">
    <property type="entry name" value="ABC_transporter-like_ATP-bd"/>
</dbReference>
<dbReference type="Gene3D" id="2.40.50.140">
    <property type="entry name" value="Nucleic acid-binding proteins"/>
    <property type="match status" value="1"/>
</dbReference>
<dbReference type="Gene3D" id="2.40.50.100">
    <property type="match status" value="1"/>
</dbReference>
<name>A0A1G6AEU4_9HYPH</name>
<evidence type="ECO:0000313" key="7">
    <source>
        <dbReference type="EMBL" id="SDB06968.1"/>
    </source>
</evidence>
<dbReference type="InterPro" id="IPR008995">
    <property type="entry name" value="Mo/tungstate-bd_C_term_dom"/>
</dbReference>
<dbReference type="InterPro" id="IPR015855">
    <property type="entry name" value="ABC_transpr_MalK-like"/>
</dbReference>
<dbReference type="NCBIfam" id="NF008653">
    <property type="entry name" value="PRK11650.1"/>
    <property type="match status" value="1"/>
</dbReference>
<organism evidence="7 8">
    <name type="scientific">Bauldia litoralis</name>
    <dbReference type="NCBI Taxonomy" id="665467"/>
    <lineage>
        <taxon>Bacteria</taxon>
        <taxon>Pseudomonadati</taxon>
        <taxon>Pseudomonadota</taxon>
        <taxon>Alphaproteobacteria</taxon>
        <taxon>Hyphomicrobiales</taxon>
        <taxon>Kaistiaceae</taxon>
        <taxon>Bauldia</taxon>
    </lineage>
</organism>
<dbReference type="PANTHER" id="PTHR43875:SF14">
    <property type="entry name" value="ABC TRANSPORTER ATP-BINDING PROTEIN"/>
    <property type="match status" value="1"/>
</dbReference>
<dbReference type="InterPro" id="IPR027417">
    <property type="entry name" value="P-loop_NTPase"/>
</dbReference>
<evidence type="ECO:0000256" key="5">
    <source>
        <dbReference type="ARBA" id="ARBA00022840"/>
    </source>
</evidence>
<keyword evidence="5 7" id="KW-0067">ATP-binding</keyword>
<dbReference type="PANTHER" id="PTHR43875">
    <property type="entry name" value="MALTODEXTRIN IMPORT ATP-BINDING PROTEIN MSMX"/>
    <property type="match status" value="1"/>
</dbReference>